<reference evidence="1" key="1">
    <citation type="journal article" date="2010" name="Nature">
        <title>The Dynamic genome of Hydra.</title>
        <authorList>
            <person name="Chapman J.A."/>
            <person name="Kirkness E.F."/>
            <person name="Simakov O."/>
            <person name="Hampson S.E."/>
            <person name="Mitros T."/>
            <person name="Weinmaier T."/>
            <person name="Rattei T."/>
            <person name="Balasubramanian P.G."/>
            <person name="Borman J."/>
            <person name="Busam D."/>
            <person name="Disbennett K."/>
            <person name="Pfannkoch C."/>
            <person name="Sumin N."/>
            <person name="Sutton G."/>
            <person name="Viswanathan L."/>
            <person name="Walenz B."/>
            <person name="Goodstein D.M."/>
            <person name="Hellsten U."/>
            <person name="Kawashima T."/>
            <person name="Prochnik S.E."/>
            <person name="Putnam N.H."/>
            <person name="Shu S."/>
            <person name="Blumberg B."/>
            <person name="Dana C.E."/>
            <person name="Gee L."/>
            <person name="Kibler D.F."/>
            <person name="Law L."/>
            <person name="Lindgens D."/>
            <person name="Martinez D.E."/>
            <person name="Peng J."/>
            <person name="Wigge P.A."/>
            <person name="Bertulat B."/>
            <person name="Guder C."/>
            <person name="Nakamura Y."/>
            <person name="Ozbek S."/>
            <person name="Watanabe H."/>
            <person name="Khalturin K."/>
            <person name="Hemmrich G."/>
            <person name="Franke A."/>
            <person name="Augustin R."/>
            <person name="Fraune S."/>
            <person name="Hayakawa E."/>
            <person name="Hayakawa S."/>
            <person name="Hirose M."/>
            <person name="Hwang J."/>
            <person name="Ikeo K."/>
            <person name="Nishimiya-Fujisawa C."/>
            <person name="Ogura A."/>
            <person name="Takahashi T."/>
            <person name="Steinmetz P.R."/>
            <person name="Zhang X."/>
            <person name="Aufschnaiter R."/>
            <person name="Eder M.K."/>
            <person name="Gorny A.K."/>
            <person name="Salvenmoser W."/>
            <person name="Heimberg A.M."/>
            <person name="Wheeler B.M."/>
            <person name="Peterson K.J."/>
            <person name="Boettger A."/>
            <person name="Tischler P."/>
            <person name="Wolf A."/>
            <person name="Gojobori T."/>
            <person name="Remington K.A."/>
            <person name="Strausberg R.L."/>
            <person name="Venter J."/>
            <person name="Technau U."/>
            <person name="Hobmayer B."/>
            <person name="Bosch T.C."/>
            <person name="Holstein T.W."/>
            <person name="Fujisawa T."/>
            <person name="Bode H.R."/>
            <person name="David C.N."/>
            <person name="Rokhsar D.S."/>
            <person name="Steele R.E."/>
        </authorList>
    </citation>
    <scope>NUCLEOTIDE SEQUENCE</scope>
</reference>
<name>C9Y6R7_CURXX</name>
<sequence>MRWWGNLWNKLVKWFEAMNCEKRAIRKLKKLVLPFEPVTSEETLKIKNLCSMGLNLPWYLIADLVFQERIMKKAIDKVSADISNLTDEELEWIYDCLKSSQWGVDDLIQFLRKSRSSGTTLPTP</sequence>
<dbReference type="EMBL" id="FN543101">
    <property type="protein sequence ID" value="CBA26556.1"/>
    <property type="molecule type" value="Genomic_DNA"/>
</dbReference>
<dbReference type="AlphaFoldDB" id="C9Y6R7"/>
<accession>C9Y6R7</accession>
<protein>
    <submittedName>
        <fullName evidence="1">Uncharacterized protein</fullName>
    </submittedName>
</protein>
<organism evidence="1">
    <name type="scientific">Curvibacter symbiont subsp. Hydra magnipapillata</name>
    <dbReference type="NCBI Taxonomy" id="667019"/>
    <lineage>
        <taxon>Bacteria</taxon>
        <taxon>Pseudomonadati</taxon>
        <taxon>Pseudomonadota</taxon>
        <taxon>Betaproteobacteria</taxon>
        <taxon>Burkholderiales</taxon>
        <taxon>Comamonadaceae</taxon>
        <taxon>Curvibacter</taxon>
    </lineage>
</organism>
<evidence type="ECO:0000313" key="1">
    <source>
        <dbReference type="EMBL" id="CBA26556.1"/>
    </source>
</evidence>
<gene>
    <name evidence="1" type="ORF">Csp_E36440</name>
</gene>
<proteinExistence type="predicted"/>